<dbReference type="PANTHER" id="PTHR24118">
    <property type="entry name" value="POTE ANKYRIN DOMAIN"/>
    <property type="match status" value="1"/>
</dbReference>
<feature type="compositionally biased region" description="Polar residues" evidence="2">
    <location>
        <begin position="681"/>
        <end position="697"/>
    </location>
</feature>
<feature type="compositionally biased region" description="Basic and acidic residues" evidence="2">
    <location>
        <begin position="652"/>
        <end position="669"/>
    </location>
</feature>
<feature type="region of interest" description="Disordered" evidence="2">
    <location>
        <begin position="636"/>
        <end position="697"/>
    </location>
</feature>
<keyword evidence="4" id="KW-1185">Reference proteome</keyword>
<evidence type="ECO:0000313" key="4">
    <source>
        <dbReference type="Proteomes" id="UP000054742"/>
    </source>
</evidence>
<accession>A0A0W0S5U5</accession>
<gene>
    <name evidence="3" type="primary">arp</name>
    <name evidence="3" type="ORF">Lbru_2585</name>
</gene>
<organism evidence="3 4">
    <name type="scientific">Legionella brunensis</name>
    <dbReference type="NCBI Taxonomy" id="29422"/>
    <lineage>
        <taxon>Bacteria</taxon>
        <taxon>Pseudomonadati</taxon>
        <taxon>Pseudomonadota</taxon>
        <taxon>Gammaproteobacteria</taxon>
        <taxon>Legionellales</taxon>
        <taxon>Legionellaceae</taxon>
        <taxon>Legionella</taxon>
    </lineage>
</organism>
<dbReference type="STRING" id="29422.Lbru_2585"/>
<dbReference type="InterPro" id="IPR036770">
    <property type="entry name" value="Ankyrin_rpt-contain_sf"/>
</dbReference>
<dbReference type="PATRIC" id="fig|29422.6.peg.2748"/>
<feature type="repeat" description="ANK" evidence="1">
    <location>
        <begin position="437"/>
        <end position="469"/>
    </location>
</feature>
<dbReference type="Pfam" id="PF13637">
    <property type="entry name" value="Ank_4"/>
    <property type="match status" value="2"/>
</dbReference>
<dbReference type="PANTHER" id="PTHR24118:SF100">
    <property type="entry name" value="FYVE-TYPE DOMAIN-CONTAINING PROTEIN"/>
    <property type="match status" value="1"/>
</dbReference>
<dbReference type="EMBL" id="LNXV01000033">
    <property type="protein sequence ID" value="KTC78293.1"/>
    <property type="molecule type" value="Genomic_DNA"/>
</dbReference>
<dbReference type="RefSeq" id="WP_058442555.1">
    <property type="nucleotide sequence ID" value="NZ_CAAAHU010000004.1"/>
</dbReference>
<evidence type="ECO:0000256" key="2">
    <source>
        <dbReference type="SAM" id="MobiDB-lite"/>
    </source>
</evidence>
<dbReference type="InterPro" id="IPR002110">
    <property type="entry name" value="Ankyrin_rpt"/>
</dbReference>
<evidence type="ECO:0000313" key="3">
    <source>
        <dbReference type="EMBL" id="KTC78293.1"/>
    </source>
</evidence>
<feature type="repeat" description="ANK" evidence="1">
    <location>
        <begin position="470"/>
        <end position="502"/>
    </location>
</feature>
<dbReference type="PROSITE" id="PS50297">
    <property type="entry name" value="ANK_REP_REGION"/>
    <property type="match status" value="2"/>
</dbReference>
<sequence length="697" mass="77451">MKHYQLINFAHALGYQKYITEGGLCYGFSAMWAQAVCSGQLEAFNERLKFLEGFANNPKELKKQIDEVKDYVKTHGSKNLSKQQKMLLDVPAFFEGVAGYLRPDVAAETFGKSLQQQHMLEVSGFLQSKSLAERGGFSRAFQATDQYSQDKLTAHLSAISQQLKRKADTAIHFSANGHAVGVRVVGDDKFQIIDTNQLEDYGKTFTSKELAKKLNDESFFNKSPWHGWLTGKQPLVLTTSIYTNQSMSFRLDSLKEKAPITSLAQDKNGQTVIHRVAIENDLDTLKRLDFSKIDVNQRGDKGNTALDFACLNASEEVIDYLLDDPLASATLDVTKSIGHPITMAAAKSYFHIVDKLLDHPRLGATMRAAYDGSLFKLVVASEGESEAAISYFHKLAEQGEDINRVDQFNFSPLYHACISGKEKMVALLLEHDADVNTGVSPLIGAACSDKDNLVNTLLEKGIDCNKVDNFNRTALHLACFMGKGEMVDSLLKHGADCNLKSDHGMTPLMSACMNGHAHLIPKLLPHTKLSMEDIKENSSLFNLINKCDIDVQTEFLKKALQTYINNRSDEGKHHNRFSLGFSQDEKIDAAKALLKKLNGEEVYLRDHHGALNNGRLFDLYDLYTRLEDKKQVFSPTSMLSKLGGPSPSSTKTPEEVKSKATEKTTEIVKNDVGNDDVLQSDRGTYQSPTPFNTTFDG</sequence>
<dbReference type="AlphaFoldDB" id="A0A0W0S5U5"/>
<proteinExistence type="predicted"/>
<name>A0A0W0S5U5_9GAMM</name>
<dbReference type="OrthoDB" id="5649730at2"/>
<dbReference type="Gene3D" id="1.25.40.20">
    <property type="entry name" value="Ankyrin repeat-containing domain"/>
    <property type="match status" value="2"/>
</dbReference>
<dbReference type="PROSITE" id="PS50088">
    <property type="entry name" value="ANK_REPEAT"/>
    <property type="match status" value="3"/>
</dbReference>
<dbReference type="Pfam" id="PF12796">
    <property type="entry name" value="Ank_2"/>
    <property type="match status" value="1"/>
</dbReference>
<dbReference type="SMART" id="SM00248">
    <property type="entry name" value="ANK"/>
    <property type="match status" value="6"/>
</dbReference>
<keyword evidence="1" id="KW-0040">ANK repeat</keyword>
<evidence type="ECO:0000256" key="1">
    <source>
        <dbReference type="PROSITE-ProRule" id="PRU00023"/>
    </source>
</evidence>
<dbReference type="SUPFAM" id="SSF48403">
    <property type="entry name" value="Ankyrin repeat"/>
    <property type="match status" value="1"/>
</dbReference>
<feature type="repeat" description="ANK" evidence="1">
    <location>
        <begin position="408"/>
        <end position="440"/>
    </location>
</feature>
<dbReference type="Proteomes" id="UP000054742">
    <property type="component" value="Unassembled WGS sequence"/>
</dbReference>
<comment type="caution">
    <text evidence="3">The sequence shown here is derived from an EMBL/GenBank/DDBJ whole genome shotgun (WGS) entry which is preliminary data.</text>
</comment>
<reference evidence="3 4" key="1">
    <citation type="submission" date="2015-11" db="EMBL/GenBank/DDBJ databases">
        <title>Genomic analysis of 38 Legionella species identifies large and diverse effector repertoires.</title>
        <authorList>
            <person name="Burstein D."/>
            <person name="Amaro F."/>
            <person name="Zusman T."/>
            <person name="Lifshitz Z."/>
            <person name="Cohen O."/>
            <person name="Gilbert J.A."/>
            <person name="Pupko T."/>
            <person name="Shuman H.A."/>
            <person name="Segal G."/>
        </authorList>
    </citation>
    <scope>NUCLEOTIDE SEQUENCE [LARGE SCALE GENOMIC DNA]</scope>
    <source>
        <strain evidence="3 4">ATCC 43878</strain>
    </source>
</reference>
<protein>
    <submittedName>
        <fullName evidence="3">Ankyrin repeat protein</fullName>
    </submittedName>
</protein>